<organism evidence="2 3">
    <name type="scientific">Prorocentrum cordatum</name>
    <dbReference type="NCBI Taxonomy" id="2364126"/>
    <lineage>
        <taxon>Eukaryota</taxon>
        <taxon>Sar</taxon>
        <taxon>Alveolata</taxon>
        <taxon>Dinophyceae</taxon>
        <taxon>Prorocentrales</taxon>
        <taxon>Prorocentraceae</taxon>
        <taxon>Prorocentrum</taxon>
    </lineage>
</organism>
<keyword evidence="3" id="KW-1185">Reference proteome</keyword>
<proteinExistence type="predicted"/>
<evidence type="ECO:0000313" key="3">
    <source>
        <dbReference type="Proteomes" id="UP001189429"/>
    </source>
</evidence>
<feature type="region of interest" description="Disordered" evidence="1">
    <location>
        <begin position="1"/>
        <end position="22"/>
    </location>
</feature>
<feature type="region of interest" description="Disordered" evidence="1">
    <location>
        <begin position="110"/>
        <end position="141"/>
    </location>
</feature>
<feature type="non-terminal residue" evidence="2">
    <location>
        <position position="181"/>
    </location>
</feature>
<name>A0ABN9TSG4_9DINO</name>
<dbReference type="Proteomes" id="UP001189429">
    <property type="component" value="Unassembled WGS sequence"/>
</dbReference>
<reference evidence="2" key="1">
    <citation type="submission" date="2023-10" db="EMBL/GenBank/DDBJ databases">
        <authorList>
            <person name="Chen Y."/>
            <person name="Shah S."/>
            <person name="Dougan E. K."/>
            <person name="Thang M."/>
            <person name="Chan C."/>
        </authorList>
    </citation>
    <scope>NUCLEOTIDE SEQUENCE [LARGE SCALE GENOMIC DNA]</scope>
</reference>
<dbReference type="InterPro" id="IPR011990">
    <property type="entry name" value="TPR-like_helical_dom_sf"/>
</dbReference>
<evidence type="ECO:0000313" key="2">
    <source>
        <dbReference type="EMBL" id="CAK0849124.1"/>
    </source>
</evidence>
<comment type="caution">
    <text evidence="2">The sequence shown here is derived from an EMBL/GenBank/DDBJ whole genome shotgun (WGS) entry which is preliminary data.</text>
</comment>
<dbReference type="EMBL" id="CAUYUJ010015036">
    <property type="protein sequence ID" value="CAK0849124.1"/>
    <property type="molecule type" value="Genomic_DNA"/>
</dbReference>
<gene>
    <name evidence="2" type="ORF">PCOR1329_LOCUS41888</name>
</gene>
<sequence length="181" mass="19265">RPAAAASRPAPRRGEGQGARAAQLVDSIRSGSLRQWEVAKSVEAKAALGELGDLKECTRAISALGAEGLWESAVGLLQEMRLRPDGAPDAVAWSAAITACEKVCPAGGRCSSHRDRGAAPRSRGGLKGLRADHSSRVRRGRCRAATLRRSCPLPSGRARPTGSVSWPRPWQWSLGRLRDAE</sequence>
<evidence type="ECO:0000256" key="1">
    <source>
        <dbReference type="SAM" id="MobiDB-lite"/>
    </source>
</evidence>
<feature type="non-terminal residue" evidence="2">
    <location>
        <position position="1"/>
    </location>
</feature>
<dbReference type="Gene3D" id="1.25.40.10">
    <property type="entry name" value="Tetratricopeptide repeat domain"/>
    <property type="match status" value="1"/>
</dbReference>
<accession>A0ABN9TSG4</accession>
<protein>
    <submittedName>
        <fullName evidence="2">Uncharacterized protein</fullName>
    </submittedName>
</protein>